<feature type="compositionally biased region" description="Basic and acidic residues" evidence="1">
    <location>
        <begin position="165"/>
        <end position="174"/>
    </location>
</feature>
<protein>
    <submittedName>
        <fullName evidence="2">Uncharacterized protein</fullName>
    </submittedName>
</protein>
<keyword evidence="3" id="KW-1185">Reference proteome</keyword>
<feature type="compositionally biased region" description="Polar residues" evidence="1">
    <location>
        <begin position="175"/>
        <end position="184"/>
    </location>
</feature>
<dbReference type="Pfam" id="PF14854">
    <property type="entry name" value="LURAP"/>
    <property type="match status" value="1"/>
</dbReference>
<name>A0A210PNW9_MIZYE</name>
<reference evidence="2 3" key="1">
    <citation type="journal article" date="2017" name="Nat. Ecol. Evol.">
        <title>Scallop genome provides insights into evolution of bilaterian karyotype and development.</title>
        <authorList>
            <person name="Wang S."/>
            <person name="Zhang J."/>
            <person name="Jiao W."/>
            <person name="Li J."/>
            <person name="Xun X."/>
            <person name="Sun Y."/>
            <person name="Guo X."/>
            <person name="Huan P."/>
            <person name="Dong B."/>
            <person name="Zhang L."/>
            <person name="Hu X."/>
            <person name="Sun X."/>
            <person name="Wang J."/>
            <person name="Zhao C."/>
            <person name="Wang Y."/>
            <person name="Wang D."/>
            <person name="Huang X."/>
            <person name="Wang R."/>
            <person name="Lv J."/>
            <person name="Li Y."/>
            <person name="Zhang Z."/>
            <person name="Liu B."/>
            <person name="Lu W."/>
            <person name="Hui Y."/>
            <person name="Liang J."/>
            <person name="Zhou Z."/>
            <person name="Hou R."/>
            <person name="Li X."/>
            <person name="Liu Y."/>
            <person name="Li H."/>
            <person name="Ning X."/>
            <person name="Lin Y."/>
            <person name="Zhao L."/>
            <person name="Xing Q."/>
            <person name="Dou J."/>
            <person name="Li Y."/>
            <person name="Mao J."/>
            <person name="Guo H."/>
            <person name="Dou H."/>
            <person name="Li T."/>
            <person name="Mu C."/>
            <person name="Jiang W."/>
            <person name="Fu Q."/>
            <person name="Fu X."/>
            <person name="Miao Y."/>
            <person name="Liu J."/>
            <person name="Yu Q."/>
            <person name="Li R."/>
            <person name="Liao H."/>
            <person name="Li X."/>
            <person name="Kong Y."/>
            <person name="Jiang Z."/>
            <person name="Chourrout D."/>
            <person name="Li R."/>
            <person name="Bao Z."/>
        </authorList>
    </citation>
    <scope>NUCLEOTIDE SEQUENCE [LARGE SCALE GENOMIC DNA]</scope>
    <source>
        <strain evidence="2 3">PY_sf001</strain>
    </source>
</reference>
<dbReference type="Proteomes" id="UP000242188">
    <property type="component" value="Unassembled WGS sequence"/>
</dbReference>
<evidence type="ECO:0000256" key="1">
    <source>
        <dbReference type="SAM" id="MobiDB-lite"/>
    </source>
</evidence>
<gene>
    <name evidence="2" type="ORF">KP79_PYT08835</name>
</gene>
<dbReference type="AlphaFoldDB" id="A0A210PNW9"/>
<sequence length="218" mass="24788">MEGSVDMSGSDKYTASIEFSNACREFYIKRVKATENLKDQIRIKSDIETKQRMPKSQQPASSIESAMDKLRREMASLMDQDLSLMKQLLTLNETIEDIKSRRLYGVSKESLCQSNGDLGGSRDSFSDMDLYDSDEELHKQSNMKYTCLNVKDNFSRQTNLSSKAHRTESLRKNDSSSSDTQNSLPDMKKPQIIHGAQRSIDSGYDESDCYQTDIEVTI</sequence>
<dbReference type="InterPro" id="IPR039499">
    <property type="entry name" value="LURA1/LRA25"/>
</dbReference>
<evidence type="ECO:0000313" key="3">
    <source>
        <dbReference type="Proteomes" id="UP000242188"/>
    </source>
</evidence>
<dbReference type="OrthoDB" id="6508726at2759"/>
<feature type="region of interest" description="Disordered" evidence="1">
    <location>
        <begin position="158"/>
        <end position="206"/>
    </location>
</feature>
<comment type="caution">
    <text evidence="2">The sequence shown here is derived from an EMBL/GenBank/DDBJ whole genome shotgun (WGS) entry which is preliminary data.</text>
</comment>
<accession>A0A210PNW9</accession>
<evidence type="ECO:0000313" key="2">
    <source>
        <dbReference type="EMBL" id="OWF38136.1"/>
    </source>
</evidence>
<dbReference type="EMBL" id="NEDP02005572">
    <property type="protein sequence ID" value="OWF38136.1"/>
    <property type="molecule type" value="Genomic_DNA"/>
</dbReference>
<proteinExistence type="predicted"/>
<organism evidence="2 3">
    <name type="scientific">Mizuhopecten yessoensis</name>
    <name type="common">Japanese scallop</name>
    <name type="synonym">Patinopecten yessoensis</name>
    <dbReference type="NCBI Taxonomy" id="6573"/>
    <lineage>
        <taxon>Eukaryota</taxon>
        <taxon>Metazoa</taxon>
        <taxon>Spiralia</taxon>
        <taxon>Lophotrochozoa</taxon>
        <taxon>Mollusca</taxon>
        <taxon>Bivalvia</taxon>
        <taxon>Autobranchia</taxon>
        <taxon>Pteriomorphia</taxon>
        <taxon>Pectinida</taxon>
        <taxon>Pectinoidea</taxon>
        <taxon>Pectinidae</taxon>
        <taxon>Mizuhopecten</taxon>
    </lineage>
</organism>